<evidence type="ECO:0000313" key="1">
    <source>
        <dbReference type="EMBL" id="BAV86656.1"/>
    </source>
</evidence>
<dbReference type="EMBL" id="AP017895">
    <property type="protein sequence ID" value="BAV86656.1"/>
    <property type="molecule type" value="Genomic_DNA"/>
</dbReference>
<keyword evidence="2" id="KW-1185">Reference proteome</keyword>
<proteinExistence type="predicted"/>
<reference evidence="1 2" key="1">
    <citation type="submission" date="2016-10" db="EMBL/GenBank/DDBJ databases">
        <title>Genome sequence of Rothia aeria strain JCM11412.</title>
        <authorList>
            <person name="Nambu T."/>
        </authorList>
    </citation>
    <scope>NUCLEOTIDE SEQUENCE [LARGE SCALE GENOMIC DNA]</scope>
    <source>
        <strain evidence="1 2">JCM 11412</strain>
    </source>
</reference>
<organism evidence="1 2">
    <name type="scientific">Rothia aeria</name>
    <dbReference type="NCBI Taxonomy" id="172042"/>
    <lineage>
        <taxon>Bacteria</taxon>
        <taxon>Bacillati</taxon>
        <taxon>Actinomycetota</taxon>
        <taxon>Actinomycetes</taxon>
        <taxon>Micrococcales</taxon>
        <taxon>Micrococcaceae</taxon>
        <taxon>Rothia</taxon>
    </lineage>
</organism>
<name>A0A2Z5QW99_9MICC</name>
<evidence type="ECO:0000313" key="2">
    <source>
        <dbReference type="Proteomes" id="UP000250241"/>
    </source>
</evidence>
<dbReference type="Proteomes" id="UP000250241">
    <property type="component" value="Chromosome"/>
</dbReference>
<protein>
    <submittedName>
        <fullName evidence="1">Uncharacterized protein</fullName>
    </submittedName>
</protein>
<dbReference type="KEGG" id="raj:RA11412_0357"/>
<accession>A0A2Z5QW99</accession>
<gene>
    <name evidence="1" type="ORF">RA11412_0357</name>
</gene>
<dbReference type="AlphaFoldDB" id="A0A2Z5QW99"/>
<sequence>MAVFFPAMNFLQHPDVFADNPERQAADVPVHILEGSAHNTR</sequence>